<dbReference type="Gene3D" id="2.40.70.10">
    <property type="entry name" value="Acid Proteases"/>
    <property type="match status" value="1"/>
</dbReference>
<dbReference type="Gene3D" id="3.10.10.10">
    <property type="entry name" value="HIV Type 1 Reverse Transcriptase, subunit A, domain 1"/>
    <property type="match status" value="1"/>
</dbReference>
<evidence type="ECO:0008006" key="3">
    <source>
        <dbReference type="Google" id="ProtNLM"/>
    </source>
</evidence>
<dbReference type="Pfam" id="PF08284">
    <property type="entry name" value="RVP_2"/>
    <property type="match status" value="1"/>
</dbReference>
<accession>A0A699KY87</accession>
<dbReference type="InterPro" id="IPR043502">
    <property type="entry name" value="DNA/RNA_pol_sf"/>
</dbReference>
<dbReference type="InterPro" id="IPR021109">
    <property type="entry name" value="Peptidase_aspartic_dom_sf"/>
</dbReference>
<dbReference type="EMBL" id="BKCJ010567997">
    <property type="protein sequence ID" value="GFB17349.1"/>
    <property type="molecule type" value="Genomic_DNA"/>
</dbReference>
<gene>
    <name evidence="2" type="ORF">Tci_689320</name>
</gene>
<dbReference type="SUPFAM" id="SSF56672">
    <property type="entry name" value="DNA/RNA polymerases"/>
    <property type="match status" value="1"/>
</dbReference>
<dbReference type="AlphaFoldDB" id="A0A699KY87"/>
<proteinExistence type="predicted"/>
<comment type="caution">
    <text evidence="2">The sequence shown here is derived from an EMBL/GenBank/DDBJ whole genome shotgun (WGS) entry which is preliminary data.</text>
</comment>
<feature type="non-terminal residue" evidence="2">
    <location>
        <position position="1"/>
    </location>
</feature>
<protein>
    <recommendedName>
        <fullName evidence="3">Reverse transcriptase domain-containing protein</fullName>
    </recommendedName>
</protein>
<evidence type="ECO:0000256" key="1">
    <source>
        <dbReference type="SAM" id="MobiDB-lite"/>
    </source>
</evidence>
<organism evidence="2">
    <name type="scientific">Tanacetum cinerariifolium</name>
    <name type="common">Dalmatian daisy</name>
    <name type="synonym">Chrysanthemum cinerariifolium</name>
    <dbReference type="NCBI Taxonomy" id="118510"/>
    <lineage>
        <taxon>Eukaryota</taxon>
        <taxon>Viridiplantae</taxon>
        <taxon>Streptophyta</taxon>
        <taxon>Embryophyta</taxon>
        <taxon>Tracheophyta</taxon>
        <taxon>Spermatophyta</taxon>
        <taxon>Magnoliopsida</taxon>
        <taxon>eudicotyledons</taxon>
        <taxon>Gunneridae</taxon>
        <taxon>Pentapetalae</taxon>
        <taxon>asterids</taxon>
        <taxon>campanulids</taxon>
        <taxon>Asterales</taxon>
        <taxon>Asteraceae</taxon>
        <taxon>Asteroideae</taxon>
        <taxon>Anthemideae</taxon>
        <taxon>Anthemidinae</taxon>
        <taxon>Tanacetum</taxon>
    </lineage>
</organism>
<feature type="compositionally biased region" description="Polar residues" evidence="1">
    <location>
        <begin position="96"/>
        <end position="115"/>
    </location>
</feature>
<dbReference type="InterPro" id="IPR032567">
    <property type="entry name" value="RTL1-rel"/>
</dbReference>
<feature type="region of interest" description="Disordered" evidence="1">
    <location>
        <begin position="53"/>
        <end position="191"/>
    </location>
</feature>
<feature type="compositionally biased region" description="Polar residues" evidence="1">
    <location>
        <begin position="146"/>
        <end position="163"/>
    </location>
</feature>
<name>A0A699KY87_TANCI</name>
<dbReference type="PANTHER" id="PTHR15503:SF45">
    <property type="entry name" value="RNA-DIRECTED DNA POLYMERASE HOMOLOG"/>
    <property type="match status" value="1"/>
</dbReference>
<feature type="non-terminal residue" evidence="2">
    <location>
        <position position="421"/>
    </location>
</feature>
<dbReference type="CDD" id="cd00303">
    <property type="entry name" value="retropepsin_like"/>
    <property type="match status" value="1"/>
</dbReference>
<reference evidence="2" key="1">
    <citation type="journal article" date="2019" name="Sci. Rep.">
        <title>Draft genome of Tanacetum cinerariifolium, the natural source of mosquito coil.</title>
        <authorList>
            <person name="Yamashiro T."/>
            <person name="Shiraishi A."/>
            <person name="Satake H."/>
            <person name="Nakayama K."/>
        </authorList>
    </citation>
    <scope>NUCLEOTIDE SEQUENCE</scope>
</reference>
<evidence type="ECO:0000313" key="2">
    <source>
        <dbReference type="EMBL" id="GFB17349.1"/>
    </source>
</evidence>
<feature type="compositionally biased region" description="Basic and acidic residues" evidence="1">
    <location>
        <begin position="62"/>
        <end position="74"/>
    </location>
</feature>
<feature type="compositionally biased region" description="Low complexity" evidence="1">
    <location>
        <begin position="116"/>
        <end position="140"/>
    </location>
</feature>
<sequence length="421" mass="47243">LAGFLGAAGGTAEEQAKNFQWGLRRSSLNHLMCIPFMDVAQVANAARNYEILHERDDDDAERPDKRQKIGDRHQPTTQQSSHRNHGHNNDRHGSDRNSGNGRDQRNKGQQSNRPVNSGGSDNHHSNNNYSGNHNRNSGNGRDQRNKGQQSNRPVNSGFQQSRGPSKGYSYPKDCKKNTAASTSGQADKKPGASGCVFAITEDHATKTSCTITDHILCIFTPMKDSVRITHVYRDLPLQFDDKIRAINALPLDMCEFDIILDHVLCISTPMKDSVRITHVYRDLPLQFDDKIRAINALPLDMCEFDIILGMDWLTEHHATIDCRSYRVIFGDIHAPEFIYHGFLATIHDTTSDVPSIHDQPIVSEFPDVLPDELLGIPPVREVEFSIKLIPGTEPISKAPYRMAPIELKELKDLLQELLERG</sequence>
<dbReference type="PANTHER" id="PTHR15503">
    <property type="entry name" value="LDOC1 RELATED"/>
    <property type="match status" value="1"/>
</dbReference>